<dbReference type="AlphaFoldDB" id="A0A1R3FV61"/>
<keyword evidence="3" id="KW-1185">Reference proteome</keyword>
<feature type="region of interest" description="Disordered" evidence="1">
    <location>
        <begin position="1"/>
        <end position="52"/>
    </location>
</feature>
<organism evidence="2 3">
    <name type="scientific">Corchorus olitorius</name>
    <dbReference type="NCBI Taxonomy" id="93759"/>
    <lineage>
        <taxon>Eukaryota</taxon>
        <taxon>Viridiplantae</taxon>
        <taxon>Streptophyta</taxon>
        <taxon>Embryophyta</taxon>
        <taxon>Tracheophyta</taxon>
        <taxon>Spermatophyta</taxon>
        <taxon>Magnoliopsida</taxon>
        <taxon>eudicotyledons</taxon>
        <taxon>Gunneridae</taxon>
        <taxon>Pentapetalae</taxon>
        <taxon>rosids</taxon>
        <taxon>malvids</taxon>
        <taxon>Malvales</taxon>
        <taxon>Malvaceae</taxon>
        <taxon>Grewioideae</taxon>
        <taxon>Apeibeae</taxon>
        <taxon>Corchorus</taxon>
    </lineage>
</organism>
<dbReference type="OrthoDB" id="10459460at2759"/>
<comment type="caution">
    <text evidence="2">The sequence shown here is derived from an EMBL/GenBank/DDBJ whole genome shotgun (WGS) entry which is preliminary data.</text>
</comment>
<protein>
    <submittedName>
        <fullName evidence="2">Uncharacterized protein</fullName>
    </submittedName>
</protein>
<feature type="compositionally biased region" description="Polar residues" evidence="1">
    <location>
        <begin position="12"/>
        <end position="23"/>
    </location>
</feature>
<feature type="compositionally biased region" description="Polar residues" evidence="1">
    <location>
        <begin position="40"/>
        <end position="52"/>
    </location>
</feature>
<reference evidence="3" key="1">
    <citation type="submission" date="2013-09" db="EMBL/GenBank/DDBJ databases">
        <title>Corchorus olitorius genome sequencing.</title>
        <authorList>
            <person name="Alam M."/>
            <person name="Haque M.S."/>
            <person name="Islam M.S."/>
            <person name="Emdad E.M."/>
            <person name="Islam M.M."/>
            <person name="Ahmed B."/>
            <person name="Halim A."/>
            <person name="Hossen Q.M.M."/>
            <person name="Hossain M.Z."/>
            <person name="Ahmed R."/>
            <person name="Khan M.M."/>
            <person name="Islam R."/>
            <person name="Rashid M.M."/>
            <person name="Khan S.A."/>
            <person name="Rahman M.S."/>
            <person name="Alam M."/>
            <person name="Yahiya A.S."/>
            <person name="Khan M.S."/>
            <person name="Azam M.S."/>
            <person name="Haque T."/>
            <person name="Lashkar M.Z.H."/>
            <person name="Akhand A.I."/>
            <person name="Morshed G."/>
            <person name="Roy S."/>
            <person name="Uddin K.S."/>
            <person name="Rabeya T."/>
            <person name="Hossain A.S."/>
            <person name="Chowdhury A."/>
            <person name="Snigdha A.R."/>
            <person name="Mortoza M.S."/>
            <person name="Matin S.A."/>
            <person name="Hoque S.M.E."/>
            <person name="Islam M.K."/>
            <person name="Roy D.K."/>
            <person name="Haider R."/>
            <person name="Moosa M.M."/>
            <person name="Elias S.M."/>
            <person name="Hasan A.M."/>
            <person name="Jahan S."/>
            <person name="Shafiuddin M."/>
            <person name="Mahmood N."/>
            <person name="Shommy N.S."/>
        </authorList>
    </citation>
    <scope>NUCLEOTIDE SEQUENCE [LARGE SCALE GENOMIC DNA]</scope>
    <source>
        <strain evidence="3">cv. O-4</strain>
    </source>
</reference>
<gene>
    <name evidence="2" type="ORF">COLO4_38425</name>
</gene>
<dbReference type="Proteomes" id="UP000187203">
    <property type="component" value="Unassembled WGS sequence"/>
</dbReference>
<evidence type="ECO:0000313" key="2">
    <source>
        <dbReference type="EMBL" id="OMO49731.1"/>
    </source>
</evidence>
<accession>A0A1R3FV61</accession>
<evidence type="ECO:0000313" key="3">
    <source>
        <dbReference type="Proteomes" id="UP000187203"/>
    </source>
</evidence>
<proteinExistence type="predicted"/>
<name>A0A1R3FV61_9ROSI</name>
<evidence type="ECO:0000256" key="1">
    <source>
        <dbReference type="SAM" id="MobiDB-lite"/>
    </source>
</evidence>
<dbReference type="EMBL" id="AWUE01024796">
    <property type="protein sequence ID" value="OMO49731.1"/>
    <property type="molecule type" value="Genomic_DNA"/>
</dbReference>
<sequence>MQQAPQLPAPNVSIQPPVSSSQDFPAASTDVAPSLPTAPHSASSDTAADYGNSSMVGSAENIVIPSSTTGIAKGHVIVHNESMCMFISRVRVERERA</sequence>